<evidence type="ECO:0000313" key="2">
    <source>
        <dbReference type="Proteomes" id="UP000309584"/>
    </source>
</evidence>
<organism evidence="1 2">
    <name type="scientific">Campylobacter taeniopygiae</name>
    <dbReference type="NCBI Taxonomy" id="2510188"/>
    <lineage>
        <taxon>Bacteria</taxon>
        <taxon>Pseudomonadati</taxon>
        <taxon>Campylobacterota</taxon>
        <taxon>Epsilonproteobacteria</taxon>
        <taxon>Campylobacterales</taxon>
        <taxon>Campylobacteraceae</taxon>
        <taxon>Campylobacter</taxon>
    </lineage>
</organism>
<dbReference type="RefSeq" id="WP_137623154.1">
    <property type="nucleotide sequence ID" value="NZ_NXLY01000001.1"/>
</dbReference>
<gene>
    <name evidence="1" type="ORF">CQA75_00805</name>
</gene>
<proteinExistence type="predicted"/>
<evidence type="ECO:0000313" key="1">
    <source>
        <dbReference type="EMBL" id="TKX34817.1"/>
    </source>
</evidence>
<name>A0ABY2TL22_9BACT</name>
<dbReference type="EMBL" id="NXLY01000001">
    <property type="protein sequence ID" value="TKX34817.1"/>
    <property type="molecule type" value="Genomic_DNA"/>
</dbReference>
<reference evidence="1 2" key="1">
    <citation type="submission" date="2018-05" db="EMBL/GenBank/DDBJ databases">
        <title>Novel Campyloabacter and Helicobacter Species and Strains.</title>
        <authorList>
            <person name="Mannion A.J."/>
            <person name="Shen Z."/>
            <person name="Fox J.G."/>
        </authorList>
    </citation>
    <scope>NUCLEOTIDE SEQUENCE [LARGE SCALE GENOMIC DNA]</scope>
    <source>
        <strain evidence="2">MIT10-5678</strain>
    </source>
</reference>
<keyword evidence="2" id="KW-1185">Reference proteome</keyword>
<sequence length="118" mass="14428">MLVYINKYDKLIYHQDINDENCFIVSIKNINNFFHSRLVYTDFKFFIDSHLTLNQFIENSSDDRGIYFKYFFSDLFHFDTKQNQFNSDIIHIMKEIFELIASEENKTMQNIKILFRKI</sequence>
<comment type="caution">
    <text evidence="1">The sequence shown here is derived from an EMBL/GenBank/DDBJ whole genome shotgun (WGS) entry which is preliminary data.</text>
</comment>
<protein>
    <submittedName>
        <fullName evidence="1">Uncharacterized protein</fullName>
    </submittedName>
</protein>
<dbReference type="Proteomes" id="UP000309584">
    <property type="component" value="Unassembled WGS sequence"/>
</dbReference>
<accession>A0ABY2TL22</accession>